<feature type="signal peptide" evidence="16">
    <location>
        <begin position="1"/>
        <end position="19"/>
    </location>
</feature>
<dbReference type="InterPro" id="IPR015366">
    <property type="entry name" value="S53_propep"/>
</dbReference>
<comment type="subcellular location">
    <subcellularLocation>
        <location evidence="3">Secreted</location>
        <location evidence="3">Extracellular space</location>
    </subcellularLocation>
</comment>
<dbReference type="InterPro" id="IPR023828">
    <property type="entry name" value="Peptidase_S8_Ser-AS"/>
</dbReference>
<evidence type="ECO:0000256" key="7">
    <source>
        <dbReference type="ARBA" id="ARBA00022723"/>
    </source>
</evidence>
<evidence type="ECO:0000256" key="2">
    <source>
        <dbReference type="ARBA" id="ARBA00002451"/>
    </source>
</evidence>
<dbReference type="InterPro" id="IPR000209">
    <property type="entry name" value="Peptidase_S8/S53_dom"/>
</dbReference>
<evidence type="ECO:0000313" key="18">
    <source>
        <dbReference type="EMBL" id="CZT43324.1"/>
    </source>
</evidence>
<dbReference type="EC" id="3.4.14.10" evidence="4"/>
<evidence type="ECO:0000256" key="13">
    <source>
        <dbReference type="ARBA" id="ARBA00023145"/>
    </source>
</evidence>
<keyword evidence="12" id="KW-0843">Virulence</keyword>
<dbReference type="SUPFAM" id="SSF52743">
    <property type="entry name" value="Subtilisin-like"/>
    <property type="match status" value="1"/>
</dbReference>
<feature type="binding site" evidence="15">
    <location>
        <position position="598"/>
    </location>
    <ligand>
        <name>Ca(2+)</name>
        <dbReference type="ChEBI" id="CHEBI:29108"/>
    </ligand>
</feature>
<comment type="catalytic activity">
    <reaction evidence="1">
        <text>Release of an N-terminal tripeptide from a polypeptide.</text>
        <dbReference type="EC" id="3.4.14.10"/>
    </reaction>
</comment>
<keyword evidence="5" id="KW-0964">Secreted</keyword>
<reference evidence="19" key="1">
    <citation type="submission" date="2016-03" db="EMBL/GenBank/DDBJ databases">
        <authorList>
            <person name="Guldener U."/>
        </authorList>
    </citation>
    <scope>NUCLEOTIDE SEQUENCE [LARGE SCALE GENOMIC DNA]</scope>
</reference>
<evidence type="ECO:0000256" key="12">
    <source>
        <dbReference type="ARBA" id="ARBA00023026"/>
    </source>
</evidence>
<organism evidence="18 19">
    <name type="scientific">Rhynchosporium secalis</name>
    <name type="common">Barley scald fungus</name>
    <dbReference type="NCBI Taxonomy" id="38038"/>
    <lineage>
        <taxon>Eukaryota</taxon>
        <taxon>Fungi</taxon>
        <taxon>Dikarya</taxon>
        <taxon>Ascomycota</taxon>
        <taxon>Pezizomycotina</taxon>
        <taxon>Leotiomycetes</taxon>
        <taxon>Helotiales</taxon>
        <taxon>Ploettnerulaceae</taxon>
        <taxon>Rhynchosporium</taxon>
    </lineage>
</organism>
<feature type="active site" description="Charge relay system" evidence="15">
    <location>
        <position position="305"/>
    </location>
</feature>
<keyword evidence="14" id="KW-0325">Glycoprotein</keyword>
<dbReference type="SUPFAM" id="SSF54897">
    <property type="entry name" value="Protease propeptides/inhibitors"/>
    <property type="match status" value="1"/>
</dbReference>
<keyword evidence="11 15" id="KW-0106">Calcium</keyword>
<dbReference type="SMART" id="SM00944">
    <property type="entry name" value="Pro-kuma_activ"/>
    <property type="match status" value="1"/>
</dbReference>
<evidence type="ECO:0000256" key="4">
    <source>
        <dbReference type="ARBA" id="ARBA00012462"/>
    </source>
</evidence>
<dbReference type="InterPro" id="IPR036852">
    <property type="entry name" value="Peptidase_S8/S53_dom_sf"/>
</dbReference>
<dbReference type="CDD" id="cd11377">
    <property type="entry name" value="Pro-peptidase_S53"/>
    <property type="match status" value="1"/>
</dbReference>
<feature type="domain" description="Peptidase S53" evidence="17">
    <location>
        <begin position="216"/>
        <end position="618"/>
    </location>
</feature>
<dbReference type="InterPro" id="IPR030400">
    <property type="entry name" value="Sedolisin_dom"/>
</dbReference>
<feature type="chain" id="PRO_5009447912" description="tripeptidyl-peptidase II" evidence="16">
    <location>
        <begin position="20"/>
        <end position="619"/>
    </location>
</feature>
<comment type="function">
    <text evidence="2">Secreted tripeptidyl-peptidase which degrades proteins at acidic pHs and is involved in virulence.</text>
</comment>
<feature type="binding site" evidence="15">
    <location>
        <position position="578"/>
    </location>
    <ligand>
        <name>Ca(2+)</name>
        <dbReference type="ChEBI" id="CHEBI:29108"/>
    </ligand>
</feature>
<accession>A0A1E1M2I9</accession>
<dbReference type="Proteomes" id="UP000177625">
    <property type="component" value="Unassembled WGS sequence"/>
</dbReference>
<dbReference type="Pfam" id="PF09286">
    <property type="entry name" value="Pro-kuma_activ"/>
    <property type="match status" value="1"/>
</dbReference>
<evidence type="ECO:0000259" key="17">
    <source>
        <dbReference type="PROSITE" id="PS51695"/>
    </source>
</evidence>
<evidence type="ECO:0000256" key="3">
    <source>
        <dbReference type="ARBA" id="ARBA00004239"/>
    </source>
</evidence>
<evidence type="ECO:0000256" key="11">
    <source>
        <dbReference type="ARBA" id="ARBA00022837"/>
    </source>
</evidence>
<keyword evidence="8 16" id="KW-0732">Signal</keyword>
<dbReference type="PANTHER" id="PTHR14218">
    <property type="entry name" value="PROTEASE S8 TRIPEPTIDYL PEPTIDASE I CLN2"/>
    <property type="match status" value="1"/>
</dbReference>
<evidence type="ECO:0000256" key="10">
    <source>
        <dbReference type="ARBA" id="ARBA00022825"/>
    </source>
</evidence>
<feature type="active site" description="Charge relay system" evidence="15">
    <location>
        <position position="535"/>
    </location>
</feature>
<dbReference type="GO" id="GO:0006508">
    <property type="term" value="P:proteolysis"/>
    <property type="evidence" value="ECO:0007669"/>
    <property type="project" value="UniProtKB-KW"/>
</dbReference>
<gene>
    <name evidence="18" type="ORF">RSE6_03340</name>
</gene>
<dbReference type="PROSITE" id="PS00138">
    <property type="entry name" value="SUBTILASE_SER"/>
    <property type="match status" value="1"/>
</dbReference>
<keyword evidence="10 15" id="KW-0720">Serine protease</keyword>
<name>A0A1E1M2I9_RHYSE</name>
<feature type="binding site" evidence="15">
    <location>
        <position position="596"/>
    </location>
    <ligand>
        <name>Ca(2+)</name>
        <dbReference type="ChEBI" id="CHEBI:29108"/>
    </ligand>
</feature>
<dbReference type="CDD" id="cd04056">
    <property type="entry name" value="Peptidases_S53"/>
    <property type="match status" value="1"/>
</dbReference>
<dbReference type="GO" id="GO:0004252">
    <property type="term" value="F:serine-type endopeptidase activity"/>
    <property type="evidence" value="ECO:0007669"/>
    <property type="project" value="UniProtKB-UniRule"/>
</dbReference>
<evidence type="ECO:0000256" key="15">
    <source>
        <dbReference type="PROSITE-ProRule" id="PRU01032"/>
    </source>
</evidence>
<feature type="active site" description="Charge relay system" evidence="15">
    <location>
        <position position="301"/>
    </location>
</feature>
<feature type="binding site" evidence="15">
    <location>
        <position position="577"/>
    </location>
    <ligand>
        <name>Ca(2+)</name>
        <dbReference type="ChEBI" id="CHEBI:29108"/>
    </ligand>
</feature>
<evidence type="ECO:0000256" key="6">
    <source>
        <dbReference type="ARBA" id="ARBA00022670"/>
    </source>
</evidence>
<dbReference type="PANTHER" id="PTHR14218:SF39">
    <property type="entry name" value="PEPTIDASE S53 DOMAIN-CONTAINING PROTEIN"/>
    <property type="match status" value="1"/>
</dbReference>
<keyword evidence="13" id="KW-0865">Zymogen</keyword>
<proteinExistence type="predicted"/>
<evidence type="ECO:0000256" key="9">
    <source>
        <dbReference type="ARBA" id="ARBA00022801"/>
    </source>
</evidence>
<protein>
    <recommendedName>
        <fullName evidence="4">tripeptidyl-peptidase II</fullName>
        <ecNumber evidence="4">3.4.14.10</ecNumber>
    </recommendedName>
</protein>
<evidence type="ECO:0000256" key="14">
    <source>
        <dbReference type="ARBA" id="ARBA00023180"/>
    </source>
</evidence>
<dbReference type="AlphaFoldDB" id="A0A1E1M2I9"/>
<dbReference type="GO" id="GO:0005576">
    <property type="term" value="C:extracellular region"/>
    <property type="evidence" value="ECO:0007669"/>
    <property type="project" value="UniProtKB-SubCell"/>
</dbReference>
<keyword evidence="6 15" id="KW-0645">Protease</keyword>
<dbReference type="FunFam" id="3.40.50.200:FF:000015">
    <property type="entry name" value="Tripeptidyl peptidase A"/>
    <property type="match status" value="1"/>
</dbReference>
<dbReference type="EMBL" id="FJVC01000120">
    <property type="protein sequence ID" value="CZT43324.1"/>
    <property type="molecule type" value="Genomic_DNA"/>
</dbReference>
<dbReference type="GO" id="GO:0046872">
    <property type="term" value="F:metal ion binding"/>
    <property type="evidence" value="ECO:0007669"/>
    <property type="project" value="UniProtKB-UniRule"/>
</dbReference>
<evidence type="ECO:0000256" key="5">
    <source>
        <dbReference type="ARBA" id="ARBA00022525"/>
    </source>
</evidence>
<evidence type="ECO:0000256" key="16">
    <source>
        <dbReference type="SAM" id="SignalP"/>
    </source>
</evidence>
<dbReference type="InterPro" id="IPR050819">
    <property type="entry name" value="Tripeptidyl-peptidase_I"/>
</dbReference>
<evidence type="ECO:0000256" key="8">
    <source>
        <dbReference type="ARBA" id="ARBA00022729"/>
    </source>
</evidence>
<dbReference type="Pfam" id="PF00082">
    <property type="entry name" value="Peptidase_S8"/>
    <property type="match status" value="1"/>
</dbReference>
<dbReference type="Gene3D" id="3.40.50.200">
    <property type="entry name" value="Peptidase S8/S53 domain"/>
    <property type="match status" value="1"/>
</dbReference>
<sequence>MLGASILLTIAITAEAVLATPVQARTSYSVKEKHWVPRRWMKMGRAPSEKMLSLQIGVKQGNFEELKRHLYEVSDPDHIRHGHHLSHDEVNELMKPSDEALYLLHEWLEANGVDRTSYSPAKDWVNIQISVSTAERLLDTEYHVYKHDDGTEIYRAPTWSLPKHLHEHIDAIQPTTSFMRAIEKREVAVDMTIPWPYPGINEARSPELKKVCTINGTTPDCFATLYKTKGYVQKAAGRNQIGFNNFLGDIPIRPDTKLFLQKYRPEAVSGAADYKFVSIDGGPQQDTGLTPAQATQRISREGNLDVQTIIGITYPMPVVAYTTGGQTPVIPNPPVTGPPENEPFLAWVNYVLSQETIPQVISTSYADDEQTVPLNYAKRVCNGFAQLGARGITLLFATGDTGVGSVAGNEASFCITNDGKNTSRFLSKFPASCPYVTAVGATQGFEPETSAMTPDGAYGPDGKRRGLFVSASGFSEYFPRPSYQDSVVPAYVNSMRGEHTGLFNPNGRAFPDLAAQGQLVKSLWNSTERVASGTSASAPLMAGVLALVNDALISSGRPTLGFLNPWLYKRGSEAFNDITQGLNGGCNTTGFPTIEGWDTVTGFGTPDFRKILKTLGLED</sequence>
<evidence type="ECO:0000256" key="1">
    <source>
        <dbReference type="ARBA" id="ARBA00001910"/>
    </source>
</evidence>
<keyword evidence="9 15" id="KW-0378">Hydrolase</keyword>
<keyword evidence="7 15" id="KW-0479">Metal-binding</keyword>
<comment type="cofactor">
    <cofactor evidence="15">
        <name>Ca(2+)</name>
        <dbReference type="ChEBI" id="CHEBI:29108"/>
    </cofactor>
    <text evidence="15">Binds 1 Ca(2+) ion per subunit.</text>
</comment>
<dbReference type="PROSITE" id="PS51695">
    <property type="entry name" value="SEDOLISIN"/>
    <property type="match status" value="1"/>
</dbReference>
<evidence type="ECO:0000313" key="19">
    <source>
        <dbReference type="Proteomes" id="UP000177625"/>
    </source>
</evidence>
<keyword evidence="19" id="KW-1185">Reference proteome</keyword>
<dbReference type="GO" id="GO:0008240">
    <property type="term" value="F:tripeptidyl-peptidase activity"/>
    <property type="evidence" value="ECO:0007669"/>
    <property type="project" value="UniProtKB-EC"/>
</dbReference>